<name>A0A6I6JI92_9BACT</name>
<dbReference type="InterPro" id="IPR023228">
    <property type="entry name" value="SAM_OH_AdoTrfase_N_sf"/>
</dbReference>
<dbReference type="EMBL" id="CP046400">
    <property type="protein sequence ID" value="QGY40012.1"/>
    <property type="molecule type" value="Genomic_DNA"/>
</dbReference>
<dbReference type="Gene3D" id="2.40.30.90">
    <property type="entry name" value="Bacterial fluorinating enzyme like"/>
    <property type="match status" value="1"/>
</dbReference>
<protein>
    <recommendedName>
        <fullName evidence="7">SAM-dependent chlorinase/fluorinase</fullName>
    </recommendedName>
</protein>
<evidence type="ECO:0000313" key="5">
    <source>
        <dbReference type="EMBL" id="QGY40012.1"/>
    </source>
</evidence>
<dbReference type="RefSeq" id="WP_158947236.1">
    <property type="nucleotide sequence ID" value="NZ_CP046400.1"/>
</dbReference>
<dbReference type="InterPro" id="IPR046470">
    <property type="entry name" value="SAM_HAT_C"/>
</dbReference>
<evidence type="ECO:0000256" key="1">
    <source>
        <dbReference type="ARBA" id="ARBA00022691"/>
    </source>
</evidence>
<reference evidence="5 6" key="1">
    <citation type="submission" date="2019-11" db="EMBL/GenBank/DDBJ databases">
        <authorList>
            <person name="Zheng R.K."/>
            <person name="Sun C.M."/>
        </authorList>
    </citation>
    <scope>NUCLEOTIDE SEQUENCE [LARGE SCALE GENOMIC DNA]</scope>
    <source>
        <strain evidence="5 6">SRB007</strain>
    </source>
</reference>
<accession>A0A6I6JI92</accession>
<keyword evidence="6" id="KW-1185">Reference proteome</keyword>
<dbReference type="PANTHER" id="PTHR35092:SF1">
    <property type="entry name" value="CHLORINASE MJ1651"/>
    <property type="match status" value="1"/>
</dbReference>
<feature type="domain" description="S-adenosyl-l-methionine hydroxide adenosyltransferase N-terminal" evidence="3">
    <location>
        <begin position="15"/>
        <end position="159"/>
    </location>
</feature>
<dbReference type="PIRSF" id="PIRSF006779">
    <property type="entry name" value="UCP006779"/>
    <property type="match status" value="1"/>
</dbReference>
<dbReference type="Pfam" id="PF20257">
    <property type="entry name" value="SAM_HAT_C"/>
    <property type="match status" value="1"/>
</dbReference>
<evidence type="ECO:0000259" key="4">
    <source>
        <dbReference type="Pfam" id="PF20257"/>
    </source>
</evidence>
<dbReference type="Gene3D" id="3.40.50.10790">
    <property type="entry name" value="S-adenosyl-l-methionine hydroxide adenosyltransferase, N-terminal"/>
    <property type="match status" value="1"/>
</dbReference>
<dbReference type="SUPFAM" id="SSF101852">
    <property type="entry name" value="Bacterial fluorinating enzyme, C-terminal domain"/>
    <property type="match status" value="1"/>
</dbReference>
<dbReference type="InterPro" id="IPR002747">
    <property type="entry name" value="SAM_OH_AdoTrfase"/>
</dbReference>
<gene>
    <name evidence="5" type="ORF">GM415_07695</name>
</gene>
<sequence length="274" mass="28840">MLFPKKKETPPPRTIGLLTDFGMADPYVGQMKAVLAKKAPACTVVDISHEVEPFNVAQAGFFLAASYVHFPGDAVILAVVDPGVGTARRIVGLELDERLLIAPDNGLLSLALSTTWAQSVRAYDFSRAVDAPDKVSHTFHGRDVFAPLAAWLTLGGDRTGLGGEIDPASLVAPDWATPDVSPGTATGHVLHVDRFGNCVLNLEAGCLGTPNQLALTAPSHTPLAYVTTYAQMPEGAPGLLEGSQGFLEIAVNQRSAAKALGLSMGDEITLTWEA</sequence>
<dbReference type="InterPro" id="IPR046469">
    <property type="entry name" value="SAM_HAT_N"/>
</dbReference>
<evidence type="ECO:0000259" key="3">
    <source>
        <dbReference type="Pfam" id="PF01887"/>
    </source>
</evidence>
<organism evidence="5 6">
    <name type="scientific">Pseudodesulfovibrio cashew</name>
    <dbReference type="NCBI Taxonomy" id="2678688"/>
    <lineage>
        <taxon>Bacteria</taxon>
        <taxon>Pseudomonadati</taxon>
        <taxon>Thermodesulfobacteriota</taxon>
        <taxon>Desulfovibrionia</taxon>
        <taxon>Desulfovibrionales</taxon>
        <taxon>Desulfovibrionaceae</taxon>
    </lineage>
</organism>
<evidence type="ECO:0000256" key="2">
    <source>
        <dbReference type="ARBA" id="ARBA00024035"/>
    </source>
</evidence>
<proteinExistence type="inferred from homology"/>
<dbReference type="AlphaFoldDB" id="A0A6I6JI92"/>
<evidence type="ECO:0000313" key="6">
    <source>
        <dbReference type="Proteomes" id="UP000428328"/>
    </source>
</evidence>
<dbReference type="KEGG" id="psel:GM415_07695"/>
<dbReference type="Pfam" id="PF01887">
    <property type="entry name" value="SAM_HAT_N"/>
    <property type="match status" value="1"/>
</dbReference>
<dbReference type="PANTHER" id="PTHR35092">
    <property type="entry name" value="CHLORINASE MJ1651"/>
    <property type="match status" value="1"/>
</dbReference>
<dbReference type="Proteomes" id="UP000428328">
    <property type="component" value="Chromosome"/>
</dbReference>
<dbReference type="InterPro" id="IPR023227">
    <property type="entry name" value="SAM_OH_AdoTrfase_C_sf"/>
</dbReference>
<dbReference type="SUPFAM" id="SSF102522">
    <property type="entry name" value="Bacterial fluorinating enzyme, N-terminal domain"/>
    <property type="match status" value="1"/>
</dbReference>
<comment type="similarity">
    <text evidence="2">Belongs to the SAM hydrolase / SAM-dependent halogenase family.</text>
</comment>
<evidence type="ECO:0008006" key="7">
    <source>
        <dbReference type="Google" id="ProtNLM"/>
    </source>
</evidence>
<keyword evidence="1" id="KW-0949">S-adenosyl-L-methionine</keyword>
<feature type="domain" description="S-adenosyl-l-methionine hydroxide adenosyltransferase C-terminal" evidence="4">
    <location>
        <begin position="187"/>
        <end position="269"/>
    </location>
</feature>